<keyword evidence="3" id="KW-1185">Reference proteome</keyword>
<proteinExistence type="predicted"/>
<gene>
    <name evidence="2" type="ORF">CYMTET_37391</name>
</gene>
<evidence type="ECO:0000313" key="3">
    <source>
        <dbReference type="Proteomes" id="UP001190700"/>
    </source>
</evidence>
<reference evidence="2 3" key="1">
    <citation type="journal article" date="2015" name="Genome Biol. Evol.">
        <title>Comparative Genomics of a Bacterivorous Green Alga Reveals Evolutionary Causalities and Consequences of Phago-Mixotrophic Mode of Nutrition.</title>
        <authorList>
            <person name="Burns J.A."/>
            <person name="Paasch A."/>
            <person name="Narechania A."/>
            <person name="Kim E."/>
        </authorList>
    </citation>
    <scope>NUCLEOTIDE SEQUENCE [LARGE SCALE GENOMIC DNA]</scope>
    <source>
        <strain evidence="2 3">PLY_AMNH</strain>
    </source>
</reference>
<evidence type="ECO:0000256" key="1">
    <source>
        <dbReference type="SAM" id="MobiDB-lite"/>
    </source>
</evidence>
<accession>A0AAE0CGG6</accession>
<comment type="caution">
    <text evidence="2">The sequence shown here is derived from an EMBL/GenBank/DDBJ whole genome shotgun (WGS) entry which is preliminary data.</text>
</comment>
<evidence type="ECO:0000313" key="2">
    <source>
        <dbReference type="EMBL" id="KAK3253392.1"/>
    </source>
</evidence>
<dbReference type="Proteomes" id="UP001190700">
    <property type="component" value="Unassembled WGS sequence"/>
</dbReference>
<dbReference type="EMBL" id="LGRX02024847">
    <property type="protein sequence ID" value="KAK3253392.1"/>
    <property type="molecule type" value="Genomic_DNA"/>
</dbReference>
<dbReference type="AlphaFoldDB" id="A0AAE0CGG6"/>
<sequence>MANAPPPDDVAERDDRRAKTTPQYNHISETVSYIDALLSFKTGARQIWVDQRHRLIATISEIAGGIRELFPRVRELWGSGDDDDPDFRAAWLRPARSDETGVEFLIKLYQGS</sequence>
<name>A0AAE0CGG6_9CHLO</name>
<feature type="region of interest" description="Disordered" evidence="1">
    <location>
        <begin position="1"/>
        <end position="22"/>
    </location>
</feature>
<protein>
    <submittedName>
        <fullName evidence="2">Uncharacterized protein</fullName>
    </submittedName>
</protein>
<organism evidence="2 3">
    <name type="scientific">Cymbomonas tetramitiformis</name>
    <dbReference type="NCBI Taxonomy" id="36881"/>
    <lineage>
        <taxon>Eukaryota</taxon>
        <taxon>Viridiplantae</taxon>
        <taxon>Chlorophyta</taxon>
        <taxon>Pyramimonadophyceae</taxon>
        <taxon>Pyramimonadales</taxon>
        <taxon>Pyramimonadaceae</taxon>
        <taxon>Cymbomonas</taxon>
    </lineage>
</organism>